<feature type="domain" description="AAA+ ATPase" evidence="6">
    <location>
        <begin position="577"/>
        <end position="716"/>
    </location>
</feature>
<dbReference type="SUPFAM" id="SSF52540">
    <property type="entry name" value="P-loop containing nucleoside triphosphate hydrolases"/>
    <property type="match status" value="2"/>
</dbReference>
<evidence type="ECO:0000259" key="6">
    <source>
        <dbReference type="SMART" id="SM00382"/>
    </source>
</evidence>
<proteinExistence type="evidence at transcript level"/>
<dbReference type="SMART" id="SM00382">
    <property type="entry name" value="AAA"/>
    <property type="match status" value="2"/>
</dbReference>
<sequence length="868" mass="96798">MSRNKKGSHFDRVLEPRVREYFDDCKQQNVRIDINITVNYLRDRYREYYRQKMIPFRIAVQKVLDRLESQFSSERYEANESTSSTKRNKKRKAQTESEHSGSDSLNDFDGNAHRYVDHPDTNMMNSSIRTMYQTNDSKKVMESSNPKSSAEFQRGVTPEASSSSQNLHKKPTRRSISAKKTSSSERKLKRLRKAESERLPPQSHETSVTYADIGGIDHIIQDVRELIEYPLTHPEIFIHLGVDPPRGVLLHGPPGCGKTLLANAIANECGAAFLKISAPELVAGISGESEGKIRELFEDAKSLAPCLLFIDEIDAITPKRENAQREMERRIVAQFLTCLDDLSFSEGKAVMVIGATNRPDSIDSALRRAGRFDREIVIGIPDCDARCRIIEVLAKKMRLHGDIDFKLIARKTPGYVGADLSSVTKEAANLAIHRIFANISQTIEPTMDLSEESKDLNDPLENEAQLLKSHEMNDDEQSTLSSPQTKLAQRAQVSESLRKNVTPLTSQQLAPLFVTMDDFISAISIVQPSSKREGFTTLPDVTWNDIGALDSLRKELQMAVVYPIALPELFARHGLSNSTGVLLYGPPGCGKTLVAKAVASESGASFISIKGPELLNQYVGESERAVRRVFNRARASAPCIIFFDELDSLTPHRSGGNSRSGDVSARVVNQLLTEIDGLDERKQVFVIAATNRPDIIDSAMLRPGRLDRLIYVPLPSPVGREQIFQTHIRKISCDSSVDIRKLAFDSRCQGFSGADCVSLLREASSLSLREYIESRFSKSSSDFISSNRRTLLDSLASSDANHRDTVSVKSHHLEAAFSKVGPSVSEKSQRRYDRMQSFLRNSRSRVGTENESESDPKTSPGNAVIEEN</sequence>
<feature type="compositionally biased region" description="Polar residues" evidence="5">
    <location>
        <begin position="142"/>
        <end position="151"/>
    </location>
</feature>
<dbReference type="GO" id="GO:0016887">
    <property type="term" value="F:ATP hydrolysis activity"/>
    <property type="evidence" value="ECO:0007669"/>
    <property type="project" value="InterPro"/>
</dbReference>
<keyword evidence="4" id="KW-0067">ATP-binding</keyword>
<dbReference type="Pfam" id="PF17862">
    <property type="entry name" value="AAA_lid_3"/>
    <property type="match status" value="2"/>
</dbReference>
<dbReference type="GO" id="GO:0003723">
    <property type="term" value="F:RNA binding"/>
    <property type="evidence" value="ECO:0007669"/>
    <property type="project" value="TreeGrafter"/>
</dbReference>
<comment type="similarity">
    <text evidence="1">Belongs to the AAA ATPase family.</text>
</comment>
<dbReference type="GO" id="GO:0005634">
    <property type="term" value="C:nucleus"/>
    <property type="evidence" value="ECO:0007669"/>
    <property type="project" value="TreeGrafter"/>
</dbReference>
<keyword evidence="2" id="KW-0677">Repeat</keyword>
<dbReference type="Gene3D" id="3.40.50.300">
    <property type="entry name" value="P-loop containing nucleotide triphosphate hydrolases"/>
    <property type="match status" value="2"/>
</dbReference>
<dbReference type="PROSITE" id="PS00674">
    <property type="entry name" value="AAA"/>
    <property type="match status" value="1"/>
</dbReference>
<dbReference type="Gene3D" id="1.10.8.60">
    <property type="match status" value="2"/>
</dbReference>
<protein>
    <submittedName>
        <fullName evidence="7">Ribosome biogenesis ATPase RIX7</fullName>
    </submittedName>
</protein>
<dbReference type="CDD" id="cd19518">
    <property type="entry name" value="RecA-like_NVL_r1-like"/>
    <property type="match status" value="1"/>
</dbReference>
<dbReference type="InterPro" id="IPR038100">
    <property type="entry name" value="NLV2_N_sf"/>
</dbReference>
<evidence type="ECO:0000256" key="2">
    <source>
        <dbReference type="ARBA" id="ARBA00022737"/>
    </source>
</evidence>
<feature type="compositionally biased region" description="Basic residues" evidence="5">
    <location>
        <begin position="167"/>
        <end position="177"/>
    </location>
</feature>
<dbReference type="InterPro" id="IPR027417">
    <property type="entry name" value="P-loop_NTPase"/>
</dbReference>
<dbReference type="InterPro" id="IPR003593">
    <property type="entry name" value="AAA+_ATPase"/>
</dbReference>
<dbReference type="InterPro" id="IPR003960">
    <property type="entry name" value="ATPase_AAA_CS"/>
</dbReference>
<organism evidence="7">
    <name type="scientific">Hirondellea gigas</name>
    <dbReference type="NCBI Taxonomy" id="1518452"/>
    <lineage>
        <taxon>Eukaryota</taxon>
        <taxon>Metazoa</taxon>
        <taxon>Ecdysozoa</taxon>
        <taxon>Arthropoda</taxon>
        <taxon>Crustacea</taxon>
        <taxon>Multicrustacea</taxon>
        <taxon>Malacostraca</taxon>
        <taxon>Eumalacostraca</taxon>
        <taxon>Peracarida</taxon>
        <taxon>Amphipoda</taxon>
        <taxon>Amphilochidea</taxon>
        <taxon>Lysianassida</taxon>
        <taxon>Lysianassidira</taxon>
        <taxon>Lysianassoidea</taxon>
        <taxon>Lysianassidae</taxon>
        <taxon>Hirondellea</taxon>
    </lineage>
</organism>
<dbReference type="GO" id="GO:0005524">
    <property type="term" value="F:ATP binding"/>
    <property type="evidence" value="ECO:0007669"/>
    <property type="project" value="UniProtKB-KW"/>
</dbReference>
<dbReference type="CDD" id="cd19511">
    <property type="entry name" value="RecA-like_CDC48_r2-like"/>
    <property type="match status" value="1"/>
</dbReference>
<dbReference type="Pfam" id="PF00004">
    <property type="entry name" value="AAA"/>
    <property type="match status" value="2"/>
</dbReference>
<dbReference type="Gene3D" id="1.10.10.2010">
    <property type="match status" value="1"/>
</dbReference>
<dbReference type="PANTHER" id="PTHR23077:SF171">
    <property type="entry name" value="NUCLEAR VALOSIN-CONTAINING PROTEIN-LIKE"/>
    <property type="match status" value="1"/>
</dbReference>
<dbReference type="InterPro" id="IPR031996">
    <property type="entry name" value="NVL2_nucleolin-bd"/>
</dbReference>
<name>A0A6A7GEH3_9CRUS</name>
<feature type="domain" description="AAA+ ATPase" evidence="6">
    <location>
        <begin position="244"/>
        <end position="382"/>
    </location>
</feature>
<feature type="region of interest" description="Disordered" evidence="5">
    <location>
        <begin position="819"/>
        <end position="868"/>
    </location>
</feature>
<keyword evidence="3" id="KW-0547">Nucleotide-binding</keyword>
<evidence type="ECO:0000313" key="7">
    <source>
        <dbReference type="EMBL" id="LAC27755.1"/>
    </source>
</evidence>
<dbReference type="Pfam" id="PF16725">
    <property type="entry name" value="Nucleolin_bd"/>
    <property type="match status" value="1"/>
</dbReference>
<feature type="compositionally biased region" description="Polar residues" evidence="5">
    <location>
        <begin position="838"/>
        <end position="849"/>
    </location>
</feature>
<dbReference type="PANTHER" id="PTHR23077">
    <property type="entry name" value="AAA-FAMILY ATPASE"/>
    <property type="match status" value="1"/>
</dbReference>
<reference evidence="7" key="1">
    <citation type="submission" date="2017-11" db="EMBL/GenBank/DDBJ databases">
        <title>The sensing device of the deep-sea amphipod.</title>
        <authorList>
            <person name="Kobayashi H."/>
            <person name="Nagahama T."/>
            <person name="Arai W."/>
            <person name="Sasagawa Y."/>
            <person name="Umeda M."/>
            <person name="Hayashi T."/>
            <person name="Nikaido I."/>
            <person name="Watanabe H."/>
            <person name="Oguri K."/>
            <person name="Kitazato H."/>
            <person name="Fujioka K."/>
            <person name="Kido Y."/>
            <person name="Takami H."/>
        </authorList>
    </citation>
    <scope>NUCLEOTIDE SEQUENCE</scope>
    <source>
        <tissue evidence="7">Whole body</tissue>
    </source>
</reference>
<feature type="compositionally biased region" description="Basic and acidic residues" evidence="5">
    <location>
        <begin position="110"/>
        <end position="120"/>
    </location>
</feature>
<dbReference type="InterPro" id="IPR050168">
    <property type="entry name" value="AAA_ATPase_domain"/>
</dbReference>
<dbReference type="GO" id="GO:1990275">
    <property type="term" value="F:preribosome binding"/>
    <property type="evidence" value="ECO:0007669"/>
    <property type="project" value="TreeGrafter"/>
</dbReference>
<dbReference type="AlphaFoldDB" id="A0A6A7GEH3"/>
<dbReference type="FunFam" id="3.40.50.300:FF:000018">
    <property type="entry name" value="Cell division control 48"/>
    <property type="match status" value="1"/>
</dbReference>
<feature type="compositionally biased region" description="Polar residues" evidence="5">
    <location>
        <begin position="122"/>
        <end position="135"/>
    </location>
</feature>
<evidence type="ECO:0000256" key="5">
    <source>
        <dbReference type="SAM" id="MobiDB-lite"/>
    </source>
</evidence>
<dbReference type="GO" id="GO:0042254">
    <property type="term" value="P:ribosome biogenesis"/>
    <property type="evidence" value="ECO:0007669"/>
    <property type="project" value="TreeGrafter"/>
</dbReference>
<dbReference type="EMBL" id="IACT01008643">
    <property type="protein sequence ID" value="LAC27755.1"/>
    <property type="molecule type" value="mRNA"/>
</dbReference>
<feature type="region of interest" description="Disordered" evidence="5">
    <location>
        <begin position="72"/>
        <end position="208"/>
    </location>
</feature>
<evidence type="ECO:0000256" key="3">
    <source>
        <dbReference type="ARBA" id="ARBA00022741"/>
    </source>
</evidence>
<dbReference type="InterPro" id="IPR003959">
    <property type="entry name" value="ATPase_AAA_core"/>
</dbReference>
<evidence type="ECO:0000256" key="1">
    <source>
        <dbReference type="ARBA" id="ARBA00006914"/>
    </source>
</evidence>
<accession>A0A6A7GEH3</accession>
<dbReference type="InterPro" id="IPR041569">
    <property type="entry name" value="AAA_lid_3"/>
</dbReference>
<dbReference type="FunFam" id="3.40.50.300:FF:000365">
    <property type="entry name" value="Ribosome biogenesis ATPase RIX7"/>
    <property type="match status" value="1"/>
</dbReference>
<evidence type="ECO:0000256" key="4">
    <source>
        <dbReference type="ARBA" id="ARBA00022840"/>
    </source>
</evidence>